<evidence type="ECO:0000256" key="2">
    <source>
        <dbReference type="ARBA" id="ARBA00022475"/>
    </source>
</evidence>
<dbReference type="InterPro" id="IPR032816">
    <property type="entry name" value="VTT_dom"/>
</dbReference>
<reference evidence="9" key="1">
    <citation type="journal article" date="2019" name="Int. J. Syst. Evol. Microbiol.">
        <title>The Global Catalogue of Microorganisms (GCM) 10K type strain sequencing project: providing services to taxonomists for standard genome sequencing and annotation.</title>
        <authorList>
            <consortium name="The Broad Institute Genomics Platform"/>
            <consortium name="The Broad Institute Genome Sequencing Center for Infectious Disease"/>
            <person name="Wu L."/>
            <person name="Ma J."/>
        </authorList>
    </citation>
    <scope>NUCLEOTIDE SEQUENCE [LARGE SCALE GENOMIC DNA]</scope>
    <source>
        <strain evidence="9">JCM 8542</strain>
    </source>
</reference>
<protein>
    <recommendedName>
        <fullName evidence="6">TVP38/TMEM64 family membrane protein</fullName>
    </recommendedName>
</protein>
<dbReference type="EMBL" id="BAAACR010000001">
    <property type="protein sequence ID" value="GAA0201086.1"/>
    <property type="molecule type" value="Genomic_DNA"/>
</dbReference>
<evidence type="ECO:0000256" key="5">
    <source>
        <dbReference type="ARBA" id="ARBA00023136"/>
    </source>
</evidence>
<dbReference type="InterPro" id="IPR015414">
    <property type="entry name" value="TMEM64"/>
</dbReference>
<keyword evidence="2 6" id="KW-1003">Cell membrane</keyword>
<evidence type="ECO:0000256" key="3">
    <source>
        <dbReference type="ARBA" id="ARBA00022692"/>
    </source>
</evidence>
<evidence type="ECO:0000256" key="1">
    <source>
        <dbReference type="ARBA" id="ARBA00004651"/>
    </source>
</evidence>
<comment type="caution">
    <text evidence="8">The sequence shown here is derived from an EMBL/GenBank/DDBJ whole genome shotgun (WGS) entry which is preliminary data.</text>
</comment>
<name>A0ABP3CEH4_9FIRM</name>
<feature type="transmembrane region" description="Helical" evidence="6">
    <location>
        <begin position="58"/>
        <end position="79"/>
    </location>
</feature>
<comment type="similarity">
    <text evidence="6">Belongs to the TVP38/TMEM64 family.</text>
</comment>
<keyword evidence="9" id="KW-1185">Reference proteome</keyword>
<evidence type="ECO:0000313" key="8">
    <source>
        <dbReference type="EMBL" id="GAA0201086.1"/>
    </source>
</evidence>
<dbReference type="Proteomes" id="UP001500399">
    <property type="component" value="Unassembled WGS sequence"/>
</dbReference>
<keyword evidence="4 6" id="KW-1133">Transmembrane helix</keyword>
<dbReference type="PANTHER" id="PTHR12677">
    <property type="entry name" value="GOLGI APPARATUS MEMBRANE PROTEIN TVP38-RELATED"/>
    <property type="match status" value="1"/>
</dbReference>
<gene>
    <name evidence="8" type="ORF">GCM10008919_00540</name>
</gene>
<proteinExistence type="inferred from homology"/>
<dbReference type="Pfam" id="PF09335">
    <property type="entry name" value="VTT_dom"/>
    <property type="match status" value="1"/>
</dbReference>
<comment type="subcellular location">
    <subcellularLocation>
        <location evidence="1 6">Cell membrane</location>
        <topology evidence="1 6">Multi-pass membrane protein</topology>
    </subcellularLocation>
</comment>
<evidence type="ECO:0000313" key="9">
    <source>
        <dbReference type="Proteomes" id="UP001500399"/>
    </source>
</evidence>
<feature type="transmembrane region" description="Helical" evidence="6">
    <location>
        <begin position="204"/>
        <end position="221"/>
    </location>
</feature>
<keyword evidence="5 6" id="KW-0472">Membrane</keyword>
<evidence type="ECO:0000256" key="6">
    <source>
        <dbReference type="RuleBase" id="RU366058"/>
    </source>
</evidence>
<evidence type="ECO:0000259" key="7">
    <source>
        <dbReference type="Pfam" id="PF09335"/>
    </source>
</evidence>
<evidence type="ECO:0000256" key="4">
    <source>
        <dbReference type="ARBA" id="ARBA00022989"/>
    </source>
</evidence>
<sequence length="241" mass="26357">MKQQMGMGILKIGAALAIVLLFVIIHVLAPEFLPELFTLLASGDIPNTVEYIRSFGEWAIVFAFLLTLFTNALGFPPAVIFSTANVILFGIVPGIVLSCVAETVGVTVAFVLMRFYFRDAAEKAIAKSPFLAKVDQYSGSKGFIIMLIGRMVPYLPSAIMNAVGALSSIRFRDYVLASLVGKFPSTGIEAIIGHDIIMQQEDNTRLIAVVIVAGILIYTAIRYEKNLMRTEAVTQNMEKKE</sequence>
<feature type="transmembrane region" description="Helical" evidence="6">
    <location>
        <begin position="12"/>
        <end position="29"/>
    </location>
</feature>
<keyword evidence="3 6" id="KW-0812">Transmembrane</keyword>
<organism evidence="8 9">
    <name type="scientific">Selenomonas dianae</name>
    <dbReference type="NCBI Taxonomy" id="135079"/>
    <lineage>
        <taxon>Bacteria</taxon>
        <taxon>Bacillati</taxon>
        <taxon>Bacillota</taxon>
        <taxon>Negativicutes</taxon>
        <taxon>Selenomonadales</taxon>
        <taxon>Selenomonadaceae</taxon>
        <taxon>Selenomonas</taxon>
    </lineage>
</organism>
<feature type="domain" description="VTT" evidence="7">
    <location>
        <begin position="77"/>
        <end position="194"/>
    </location>
</feature>
<dbReference type="RefSeq" id="WP_304988074.1">
    <property type="nucleotide sequence ID" value="NZ_BAAACR010000001.1"/>
</dbReference>
<feature type="transmembrane region" description="Helical" evidence="6">
    <location>
        <begin position="143"/>
        <end position="162"/>
    </location>
</feature>
<feature type="transmembrane region" description="Helical" evidence="6">
    <location>
        <begin position="86"/>
        <end position="113"/>
    </location>
</feature>
<accession>A0ABP3CEH4</accession>
<dbReference type="PANTHER" id="PTHR12677:SF59">
    <property type="entry name" value="GOLGI APPARATUS MEMBRANE PROTEIN TVP38-RELATED"/>
    <property type="match status" value="1"/>
</dbReference>